<feature type="compositionally biased region" description="Polar residues" evidence="6">
    <location>
        <begin position="79"/>
        <end position="105"/>
    </location>
</feature>
<feature type="compositionally biased region" description="Low complexity" evidence="6">
    <location>
        <begin position="29"/>
        <end position="55"/>
    </location>
</feature>
<organism evidence="7 8">
    <name type="scientific">Drosophila kikkawai</name>
    <name type="common">Fruit fly</name>
    <dbReference type="NCBI Taxonomy" id="30033"/>
    <lineage>
        <taxon>Eukaryota</taxon>
        <taxon>Metazoa</taxon>
        <taxon>Ecdysozoa</taxon>
        <taxon>Arthropoda</taxon>
        <taxon>Hexapoda</taxon>
        <taxon>Insecta</taxon>
        <taxon>Pterygota</taxon>
        <taxon>Neoptera</taxon>
        <taxon>Endopterygota</taxon>
        <taxon>Diptera</taxon>
        <taxon>Brachycera</taxon>
        <taxon>Muscomorpha</taxon>
        <taxon>Ephydroidea</taxon>
        <taxon>Drosophilidae</taxon>
        <taxon>Drosophila</taxon>
        <taxon>Sophophora</taxon>
    </lineage>
</organism>
<sequence length="290" mass="30487">MTYSHNSVRNNIRMTTASATKSIRLKKGAAGAATSASNSSTPSPTSPTSVSTSVAPLPVSASAPATPLVTAHSNSIASSTNLTQNNSPHFLSSSPTSLGLSNLATPPNQRQRPLQSQSQSTGAQRRQQQRHSPQQQGSVGGGGGGFFFANNNNRRTGGGRSPQGAMQVRQSPATILGGGFSPAGGSARKQRKSPPLGGKISPQQMQMQQHPLIPTALTHFAGSKCFDAPAPTALPKPPQHWTRSEEKLSSVSMSMSLPKFQMMQTGGRSKRNLLDDFDTHNLKLLLNVQS</sequence>
<feature type="region of interest" description="Disordered" evidence="6">
    <location>
        <begin position="25"/>
        <end position="55"/>
    </location>
</feature>
<keyword evidence="7" id="KW-1185">Reference proteome</keyword>
<dbReference type="OrthoDB" id="8058205at2759"/>
<comment type="subcellular location">
    <subcellularLocation>
        <location evidence="1">Nucleus</location>
    </subcellularLocation>
</comment>
<feature type="compositionally biased region" description="Low complexity" evidence="6">
    <location>
        <begin position="106"/>
        <end position="136"/>
    </location>
</feature>
<accession>A0A6P4J9E2</accession>
<dbReference type="PANTHER" id="PTHR15405">
    <property type="entry name" value="PROLINE-RICH NUCLEAR RECEPTOR COACTIVATOR"/>
    <property type="match status" value="1"/>
</dbReference>
<protein>
    <submittedName>
        <fullName evidence="8">Protein bunched, class 2/F/G isoform</fullName>
    </submittedName>
</protein>
<dbReference type="Proteomes" id="UP001652661">
    <property type="component" value="Chromosome 3R"/>
</dbReference>
<dbReference type="InterPro" id="IPR028322">
    <property type="entry name" value="PNRC-like_rgn"/>
</dbReference>
<evidence type="ECO:0000256" key="5">
    <source>
        <dbReference type="ARBA" id="ARBA00023242"/>
    </source>
</evidence>
<evidence type="ECO:0000256" key="2">
    <source>
        <dbReference type="ARBA" id="ARBA00023015"/>
    </source>
</evidence>
<keyword evidence="3" id="KW-0010">Activator</keyword>
<evidence type="ECO:0000256" key="6">
    <source>
        <dbReference type="SAM" id="MobiDB-lite"/>
    </source>
</evidence>
<dbReference type="Pfam" id="PF15365">
    <property type="entry name" value="PNRC"/>
    <property type="match status" value="1"/>
</dbReference>
<evidence type="ECO:0000256" key="4">
    <source>
        <dbReference type="ARBA" id="ARBA00023163"/>
    </source>
</evidence>
<evidence type="ECO:0000313" key="7">
    <source>
        <dbReference type="Proteomes" id="UP001652661"/>
    </source>
</evidence>
<evidence type="ECO:0000313" key="8">
    <source>
        <dbReference type="RefSeq" id="XP_017037515.1"/>
    </source>
</evidence>
<reference evidence="8" key="1">
    <citation type="submission" date="2025-08" db="UniProtKB">
        <authorList>
            <consortium name="RefSeq"/>
        </authorList>
    </citation>
    <scope>IDENTIFICATION</scope>
    <source>
        <strain evidence="8">14028-0561.14</strain>
        <tissue evidence="8">Whole fly</tissue>
    </source>
</reference>
<feature type="region of interest" description="Disordered" evidence="6">
    <location>
        <begin position="79"/>
        <end position="205"/>
    </location>
</feature>
<keyword evidence="2" id="KW-0805">Transcription regulation</keyword>
<keyword evidence="4" id="KW-0804">Transcription</keyword>
<dbReference type="GO" id="GO:0005634">
    <property type="term" value="C:nucleus"/>
    <property type="evidence" value="ECO:0007669"/>
    <property type="project" value="UniProtKB-SubCell"/>
</dbReference>
<name>A0A6P4J9E2_DROKI</name>
<dbReference type="InterPro" id="IPR026780">
    <property type="entry name" value="PNRC1/2"/>
</dbReference>
<dbReference type="GO" id="GO:0016071">
    <property type="term" value="P:mRNA metabolic process"/>
    <property type="evidence" value="ECO:0007669"/>
    <property type="project" value="UniProtKB-ARBA"/>
</dbReference>
<gene>
    <name evidence="8" type="primary">aqz</name>
</gene>
<dbReference type="RefSeq" id="XP_017037515.1">
    <property type="nucleotide sequence ID" value="XM_017182026.3"/>
</dbReference>
<evidence type="ECO:0000256" key="1">
    <source>
        <dbReference type="ARBA" id="ARBA00004123"/>
    </source>
</evidence>
<keyword evidence="5" id="KW-0539">Nucleus</keyword>
<evidence type="ECO:0000256" key="3">
    <source>
        <dbReference type="ARBA" id="ARBA00023159"/>
    </source>
</evidence>
<proteinExistence type="predicted"/>
<dbReference type="AlphaFoldDB" id="A0A6P4J9E2"/>